<keyword evidence="2" id="KW-1185">Reference proteome</keyword>
<dbReference type="OrthoDB" id="1577640at2759"/>
<accession>A0A9P9R719</accession>
<name>A0A9P9R719_FUSSL</name>
<evidence type="ECO:0000313" key="2">
    <source>
        <dbReference type="Proteomes" id="UP000736672"/>
    </source>
</evidence>
<dbReference type="EMBL" id="JAGTJS010000005">
    <property type="protein sequence ID" value="KAH7268207.1"/>
    <property type="molecule type" value="Genomic_DNA"/>
</dbReference>
<protein>
    <recommendedName>
        <fullName evidence="3">Ankyrin repeat protein</fullName>
    </recommendedName>
</protein>
<comment type="caution">
    <text evidence="1">The sequence shown here is derived from an EMBL/GenBank/DDBJ whole genome shotgun (WGS) entry which is preliminary data.</text>
</comment>
<dbReference type="InterPro" id="IPR036770">
    <property type="entry name" value="Ankyrin_rpt-contain_sf"/>
</dbReference>
<sequence>MRERSKAFEVFGWVNFPQSFSTTHIKELKTKLQQAFTLPDVSPLDVDQFGRNTAHICITLFGDLLNYSTSREEAGRLLDGLQILLSFLFKAMHVNIFVGESHNGSMLEYLAASGLPSLLPPVYDVLKTLKPEFDPELDQRPIWYLRDDRAMEQQRHLRIFRYAIHDRPDIIEDLGYGEVFLDISKRDKSRLQELINSTRFAEYVDERDFFRHNILHLCINWKEGLKLLLKERITHSLANEPDSFGATPLHYALAHSGNVCYSADGCDCHDAAEMILDTDCRVVVDPWADISLADSSSKVAMLLIQHLKQRRERLRKIAITHLSTSDPRELRVTDH</sequence>
<dbReference type="Gene3D" id="1.25.40.20">
    <property type="entry name" value="Ankyrin repeat-containing domain"/>
    <property type="match status" value="1"/>
</dbReference>
<evidence type="ECO:0000313" key="1">
    <source>
        <dbReference type="EMBL" id="KAH7268207.1"/>
    </source>
</evidence>
<reference evidence="1" key="1">
    <citation type="journal article" date="2021" name="Nat. Commun.">
        <title>Genetic determinants of endophytism in the Arabidopsis root mycobiome.</title>
        <authorList>
            <person name="Mesny F."/>
            <person name="Miyauchi S."/>
            <person name="Thiergart T."/>
            <person name="Pickel B."/>
            <person name="Atanasova L."/>
            <person name="Karlsson M."/>
            <person name="Huettel B."/>
            <person name="Barry K.W."/>
            <person name="Haridas S."/>
            <person name="Chen C."/>
            <person name="Bauer D."/>
            <person name="Andreopoulos W."/>
            <person name="Pangilinan J."/>
            <person name="LaButti K."/>
            <person name="Riley R."/>
            <person name="Lipzen A."/>
            <person name="Clum A."/>
            <person name="Drula E."/>
            <person name="Henrissat B."/>
            <person name="Kohler A."/>
            <person name="Grigoriev I.V."/>
            <person name="Martin F.M."/>
            <person name="Hacquard S."/>
        </authorList>
    </citation>
    <scope>NUCLEOTIDE SEQUENCE</scope>
    <source>
        <strain evidence="1">FSSC 5 MPI-SDFR-AT-0091</strain>
    </source>
</reference>
<proteinExistence type="predicted"/>
<evidence type="ECO:0008006" key="3">
    <source>
        <dbReference type="Google" id="ProtNLM"/>
    </source>
</evidence>
<gene>
    <name evidence="1" type="ORF">B0J15DRAFT_462238</name>
</gene>
<dbReference type="Proteomes" id="UP000736672">
    <property type="component" value="Unassembled WGS sequence"/>
</dbReference>
<organism evidence="1 2">
    <name type="scientific">Fusarium solani</name>
    <name type="common">Filamentous fungus</name>
    <dbReference type="NCBI Taxonomy" id="169388"/>
    <lineage>
        <taxon>Eukaryota</taxon>
        <taxon>Fungi</taxon>
        <taxon>Dikarya</taxon>
        <taxon>Ascomycota</taxon>
        <taxon>Pezizomycotina</taxon>
        <taxon>Sordariomycetes</taxon>
        <taxon>Hypocreomycetidae</taxon>
        <taxon>Hypocreales</taxon>
        <taxon>Nectriaceae</taxon>
        <taxon>Fusarium</taxon>
        <taxon>Fusarium solani species complex</taxon>
    </lineage>
</organism>
<dbReference type="AlphaFoldDB" id="A0A9P9R719"/>